<dbReference type="EMBL" id="JARRAG010000002">
    <property type="protein sequence ID" value="MDG3004275.1"/>
    <property type="molecule type" value="Genomic_DNA"/>
</dbReference>
<dbReference type="CDD" id="cd20751">
    <property type="entry name" value="cyt_P460_Ne-like"/>
    <property type="match status" value="1"/>
</dbReference>
<organism evidence="3 4">
    <name type="scientific">Paludisphaera mucosa</name>
    <dbReference type="NCBI Taxonomy" id="3030827"/>
    <lineage>
        <taxon>Bacteria</taxon>
        <taxon>Pseudomonadati</taxon>
        <taxon>Planctomycetota</taxon>
        <taxon>Planctomycetia</taxon>
        <taxon>Isosphaerales</taxon>
        <taxon>Isosphaeraceae</taxon>
        <taxon>Paludisphaera</taxon>
    </lineage>
</organism>
<accession>A0ABT6F9K8</accession>
<evidence type="ECO:0000313" key="3">
    <source>
        <dbReference type="EMBL" id="MDG3004275.1"/>
    </source>
</evidence>
<evidence type="ECO:0000259" key="2">
    <source>
        <dbReference type="Pfam" id="PF16694"/>
    </source>
</evidence>
<proteinExistence type="predicted"/>
<dbReference type="InterPro" id="IPR032033">
    <property type="entry name" value="Cytochrome_P460"/>
</dbReference>
<protein>
    <submittedName>
        <fullName evidence="3">Cytochrome P460 family protein</fullName>
    </submittedName>
</protein>
<keyword evidence="4" id="KW-1185">Reference proteome</keyword>
<dbReference type="Gene3D" id="3.50.70.20">
    <property type="entry name" value="Cytochrome P460"/>
    <property type="match status" value="1"/>
</dbReference>
<dbReference type="InterPro" id="IPR038142">
    <property type="entry name" value="Cytochrome_P460_sp"/>
</dbReference>
<sequence>MNRRWLMWAALIGGAFIASAWTAGESESLARQPAAKGSLVEFNEDGSIKQPAGFRKWVFLGAPVTPNDMNEGEASFPEFHNTYMDPESFAYVEQHGEYRDGTVIVKELTSVGSKVQPSGNGYFQGGFTGLEVSIKDGKRFAEEPGNWAYFSFGHKYPLKTGASRNKVASCNSCHDQNATNFVFSDVYPVLKDVLTKARTEQR</sequence>
<feature type="signal peptide" evidence="1">
    <location>
        <begin position="1"/>
        <end position="20"/>
    </location>
</feature>
<gene>
    <name evidence="3" type="ORF">PZE19_10850</name>
</gene>
<dbReference type="Pfam" id="PF16694">
    <property type="entry name" value="Cytochrome_P460"/>
    <property type="match status" value="1"/>
</dbReference>
<evidence type="ECO:0000313" key="4">
    <source>
        <dbReference type="Proteomes" id="UP001216907"/>
    </source>
</evidence>
<feature type="chain" id="PRO_5046037647" evidence="1">
    <location>
        <begin position="21"/>
        <end position="202"/>
    </location>
</feature>
<feature type="domain" description="Cytochrome P460" evidence="2">
    <location>
        <begin position="51"/>
        <end position="183"/>
    </location>
</feature>
<comment type="caution">
    <text evidence="3">The sequence shown here is derived from an EMBL/GenBank/DDBJ whole genome shotgun (WGS) entry which is preliminary data.</text>
</comment>
<dbReference type="Proteomes" id="UP001216907">
    <property type="component" value="Unassembled WGS sequence"/>
</dbReference>
<reference evidence="3 4" key="1">
    <citation type="submission" date="2023-03" db="EMBL/GenBank/DDBJ databases">
        <title>Paludisphaera mucosa sp. nov. a novel planctomycete from northern fen.</title>
        <authorList>
            <person name="Ivanova A."/>
        </authorList>
    </citation>
    <scope>NUCLEOTIDE SEQUENCE [LARGE SCALE GENOMIC DNA]</scope>
    <source>
        <strain evidence="3 4">Pla2</strain>
    </source>
</reference>
<evidence type="ECO:0000256" key="1">
    <source>
        <dbReference type="SAM" id="SignalP"/>
    </source>
</evidence>
<keyword evidence="1" id="KW-0732">Signal</keyword>
<name>A0ABT6F9K8_9BACT</name>
<dbReference type="RefSeq" id="WP_277860634.1">
    <property type="nucleotide sequence ID" value="NZ_JARRAG010000002.1"/>
</dbReference>